<reference evidence="1 2" key="1">
    <citation type="journal article" date="2024" name="G3 (Bethesda)">
        <title>Genome assembly of Hibiscus sabdariffa L. provides insights into metabolisms of medicinal natural products.</title>
        <authorList>
            <person name="Kim T."/>
        </authorList>
    </citation>
    <scope>NUCLEOTIDE SEQUENCE [LARGE SCALE GENOMIC DNA]</scope>
    <source>
        <strain evidence="1">TK-2024</strain>
        <tissue evidence="1">Old leaves</tissue>
    </source>
</reference>
<evidence type="ECO:0000313" key="2">
    <source>
        <dbReference type="Proteomes" id="UP001472677"/>
    </source>
</evidence>
<sequence>MKVQGSRFGEGRVGGGLCGAKLGEGSIMGDDEGDGFWSPLLGYLVPPTILTPIEPMPTPPIVEMSQAPMSTSTTSITTPFVQVVTQSRISIPKWKIMTNRASGVTTNSRDTITEHGLRGR</sequence>
<protein>
    <submittedName>
        <fullName evidence="1">Uncharacterized protein</fullName>
    </submittedName>
</protein>
<name>A0ABR2A2D3_9ROSI</name>
<dbReference type="Proteomes" id="UP001472677">
    <property type="component" value="Unassembled WGS sequence"/>
</dbReference>
<evidence type="ECO:0000313" key="1">
    <source>
        <dbReference type="EMBL" id="KAK8487193.1"/>
    </source>
</evidence>
<keyword evidence="2" id="KW-1185">Reference proteome</keyword>
<dbReference type="EMBL" id="JBBPBM010001108">
    <property type="protein sequence ID" value="KAK8487193.1"/>
    <property type="molecule type" value="Genomic_DNA"/>
</dbReference>
<proteinExistence type="predicted"/>
<accession>A0ABR2A2D3</accession>
<organism evidence="1 2">
    <name type="scientific">Hibiscus sabdariffa</name>
    <name type="common">roselle</name>
    <dbReference type="NCBI Taxonomy" id="183260"/>
    <lineage>
        <taxon>Eukaryota</taxon>
        <taxon>Viridiplantae</taxon>
        <taxon>Streptophyta</taxon>
        <taxon>Embryophyta</taxon>
        <taxon>Tracheophyta</taxon>
        <taxon>Spermatophyta</taxon>
        <taxon>Magnoliopsida</taxon>
        <taxon>eudicotyledons</taxon>
        <taxon>Gunneridae</taxon>
        <taxon>Pentapetalae</taxon>
        <taxon>rosids</taxon>
        <taxon>malvids</taxon>
        <taxon>Malvales</taxon>
        <taxon>Malvaceae</taxon>
        <taxon>Malvoideae</taxon>
        <taxon>Hibiscus</taxon>
    </lineage>
</organism>
<gene>
    <name evidence="1" type="ORF">V6N12_007899</name>
</gene>
<comment type="caution">
    <text evidence="1">The sequence shown here is derived from an EMBL/GenBank/DDBJ whole genome shotgun (WGS) entry which is preliminary data.</text>
</comment>